<evidence type="ECO:0000256" key="4">
    <source>
        <dbReference type="ARBA" id="ARBA00023263"/>
    </source>
</evidence>
<dbReference type="EMBL" id="CP007044">
    <property type="protein sequence ID" value="AHG22947.2"/>
    <property type="molecule type" value="Genomic_DNA"/>
</dbReference>
<dbReference type="GO" id="GO:0043709">
    <property type="term" value="P:cell adhesion involved in single-species biofilm formation"/>
    <property type="evidence" value="ECO:0007669"/>
    <property type="project" value="TreeGrafter"/>
</dbReference>
<organism evidence="7 8">
    <name type="scientific">Chania multitudinisentens RB-25</name>
    <dbReference type="NCBI Taxonomy" id="1441930"/>
    <lineage>
        <taxon>Bacteria</taxon>
        <taxon>Pseudomonadati</taxon>
        <taxon>Pseudomonadota</taxon>
        <taxon>Gammaproteobacteria</taxon>
        <taxon>Enterobacterales</taxon>
        <taxon>Yersiniaceae</taxon>
        <taxon>Chania</taxon>
    </lineage>
</organism>
<comment type="similarity">
    <text evidence="2">Belongs to the fimbrial protein family.</text>
</comment>
<feature type="chain" id="PRO_5004792118" description="Fimbrial-type adhesion domain-containing protein" evidence="5">
    <location>
        <begin position="25"/>
        <end position="186"/>
    </location>
</feature>
<evidence type="ECO:0000256" key="5">
    <source>
        <dbReference type="SAM" id="SignalP"/>
    </source>
</evidence>
<evidence type="ECO:0000313" key="7">
    <source>
        <dbReference type="EMBL" id="AHG22947.2"/>
    </source>
</evidence>
<dbReference type="InterPro" id="IPR036937">
    <property type="entry name" value="Adhesion_dom_fimbrial_sf"/>
</dbReference>
<dbReference type="eggNOG" id="COG3539">
    <property type="taxonomic scope" value="Bacteria"/>
</dbReference>
<name>W0LKV3_9GAMM</name>
<dbReference type="InterPro" id="IPR008966">
    <property type="entry name" value="Adhesion_dom_sf"/>
</dbReference>
<dbReference type="GO" id="GO:0009289">
    <property type="term" value="C:pilus"/>
    <property type="evidence" value="ECO:0007669"/>
    <property type="project" value="UniProtKB-SubCell"/>
</dbReference>
<dbReference type="Pfam" id="PF00419">
    <property type="entry name" value="Fimbrial"/>
    <property type="match status" value="1"/>
</dbReference>
<comment type="subcellular location">
    <subcellularLocation>
        <location evidence="1">Fimbrium</location>
    </subcellularLocation>
</comment>
<dbReference type="Gene3D" id="2.60.40.1090">
    <property type="entry name" value="Fimbrial-type adhesion domain"/>
    <property type="match status" value="1"/>
</dbReference>
<evidence type="ECO:0000256" key="2">
    <source>
        <dbReference type="ARBA" id="ARBA00006671"/>
    </source>
</evidence>
<feature type="domain" description="Fimbrial-type adhesion" evidence="6">
    <location>
        <begin position="29"/>
        <end position="185"/>
    </location>
</feature>
<evidence type="ECO:0000259" key="6">
    <source>
        <dbReference type="Pfam" id="PF00419"/>
    </source>
</evidence>
<dbReference type="AlphaFoldDB" id="W0LKV3"/>
<dbReference type="STRING" id="1441930.Z042_21120"/>
<dbReference type="SUPFAM" id="SSF49401">
    <property type="entry name" value="Bacterial adhesins"/>
    <property type="match status" value="1"/>
</dbReference>
<dbReference type="InterPro" id="IPR000259">
    <property type="entry name" value="Adhesion_dom_fimbrial"/>
</dbReference>
<evidence type="ECO:0000256" key="1">
    <source>
        <dbReference type="ARBA" id="ARBA00004561"/>
    </source>
</evidence>
<evidence type="ECO:0000313" key="8">
    <source>
        <dbReference type="Proteomes" id="UP000019030"/>
    </source>
</evidence>
<protein>
    <recommendedName>
        <fullName evidence="6">Fimbrial-type adhesion domain-containing protein</fullName>
    </recommendedName>
</protein>
<keyword evidence="4" id="KW-0281">Fimbrium</keyword>
<dbReference type="Proteomes" id="UP000019030">
    <property type="component" value="Chromosome"/>
</dbReference>
<reference evidence="7 8" key="1">
    <citation type="submission" date="2014-01" db="EMBL/GenBank/DDBJ databases">
        <title>Isolation of Serratia multitudinisentens RB-25 from Ex-Landfill site.</title>
        <authorList>
            <person name="Robson E.H.J."/>
        </authorList>
    </citation>
    <scope>NUCLEOTIDE SEQUENCE [LARGE SCALE GENOMIC DNA]</scope>
    <source>
        <strain evidence="7 8">RB-25</strain>
    </source>
</reference>
<dbReference type="HOGENOM" id="CLU_088965_0_3_6"/>
<proteinExistence type="inferred from homology"/>
<dbReference type="PANTHER" id="PTHR33420">
    <property type="entry name" value="FIMBRIAL SUBUNIT ELFA-RELATED"/>
    <property type="match status" value="1"/>
</dbReference>
<dbReference type="KEGG" id="sfo:Z042_21120"/>
<sequence>MNMNQSFLAFTLIASSQLFTSALAADGIINFTGRLTESACEVASKNISVNMGSVTAAEAKIFHDEPLGRVSEFELVLNNCPANINVASIIIEGVAEPTNASLFALDNAGQPGVAKGIGISLFTLDSPGSMKPIVPNEVSQLTQPIDASPGNSNRIKFYADYFGLNIGSEFASGSANATMQFSVLYN</sequence>
<feature type="signal peptide" evidence="5">
    <location>
        <begin position="1"/>
        <end position="24"/>
    </location>
</feature>
<keyword evidence="3 5" id="KW-0732">Signal</keyword>
<keyword evidence="8" id="KW-1185">Reference proteome</keyword>
<reference evidence="7 8" key="2">
    <citation type="submission" date="2015-03" db="EMBL/GenBank/DDBJ databases">
        <authorList>
            <person name="Chan K.-G."/>
        </authorList>
    </citation>
    <scope>NUCLEOTIDE SEQUENCE [LARGE SCALE GENOMIC DNA]</scope>
    <source>
        <strain evidence="7 8">RB-25</strain>
    </source>
</reference>
<dbReference type="InterPro" id="IPR050263">
    <property type="entry name" value="Bact_Fimbrial_Adh_Pro"/>
</dbReference>
<dbReference type="OrthoDB" id="6466381at2"/>
<gene>
    <name evidence="7" type="ORF">Z042_21120</name>
</gene>
<evidence type="ECO:0000256" key="3">
    <source>
        <dbReference type="ARBA" id="ARBA00022729"/>
    </source>
</evidence>
<accession>W0LKV3</accession>
<dbReference type="PANTHER" id="PTHR33420:SF3">
    <property type="entry name" value="FIMBRIAL SUBUNIT ELFA"/>
    <property type="match status" value="1"/>
</dbReference>